<dbReference type="InterPro" id="IPR006096">
    <property type="entry name" value="Glu/Leu/Phe/Val/Trp_DH_C"/>
</dbReference>
<dbReference type="PANTHER" id="PTHR11606:SF13">
    <property type="entry name" value="GLUTAMATE DEHYDROGENASE 1, MITOCHONDRIAL"/>
    <property type="match status" value="1"/>
</dbReference>
<dbReference type="GO" id="GO:0004352">
    <property type="term" value="F:glutamate dehydrogenase (NAD+) activity"/>
    <property type="evidence" value="ECO:0007669"/>
    <property type="project" value="TreeGrafter"/>
</dbReference>
<accession>A0A239P2K0</accession>
<organism evidence="4 5">
    <name type="scientific">Asanoa hainanensis</name>
    <dbReference type="NCBI Taxonomy" id="560556"/>
    <lineage>
        <taxon>Bacteria</taxon>
        <taxon>Bacillati</taxon>
        <taxon>Actinomycetota</taxon>
        <taxon>Actinomycetes</taxon>
        <taxon>Micromonosporales</taxon>
        <taxon>Micromonosporaceae</taxon>
        <taxon>Asanoa</taxon>
    </lineage>
</organism>
<sequence>MSTVLEYVDPLEGFRGWLVYDGGSCRIAAGGCRVQQGLTRDTLVSLASRMTLKERLLGINVDGAKCGIDYDPRSPGKAAAVRRFLAFLREELVHRFSMGSDMGTRWDELERLAAAEGIPSIKYAVRRAQEFTDDEFFARLRTLQAPVGALTLAQRRAGHALAEAAVGAARAAGLGPRATCALQGFGNLGRAAACTLAEVGMTVVAVSDEFGCVADHHGLDIPGMLAAPFGTPVQASVRRGEQLPSTALFKIPADISILAATENAISLPQVGELPTPVVVVGANCGLTPDVEAALDRAGVLVIPDFVGGIGGSASVEALFGPEHRPTEVHVLGGVTQIMRQLVDHLISEARRRGTSARSVALHLAQTTIPVPDRRPYGRSRFLA</sequence>
<dbReference type="PANTHER" id="PTHR11606">
    <property type="entry name" value="GLUTAMATE DEHYDROGENASE"/>
    <property type="match status" value="1"/>
</dbReference>
<evidence type="ECO:0000256" key="2">
    <source>
        <dbReference type="ARBA" id="ARBA00023002"/>
    </source>
</evidence>
<evidence type="ECO:0000313" key="5">
    <source>
        <dbReference type="Proteomes" id="UP000198362"/>
    </source>
</evidence>
<feature type="domain" description="Glutamate/phenylalanine/leucine/valine/L-tryptophan dehydrogenase C-terminal" evidence="3">
    <location>
        <begin position="158"/>
        <end position="374"/>
    </location>
</feature>
<dbReference type="SMART" id="SM00839">
    <property type="entry name" value="ELFV_dehydrog"/>
    <property type="match status" value="1"/>
</dbReference>
<dbReference type="OrthoDB" id="9803297at2"/>
<dbReference type="AlphaFoldDB" id="A0A239P2K0"/>
<keyword evidence="2" id="KW-0560">Oxidoreductase</keyword>
<name>A0A239P2K0_9ACTN</name>
<dbReference type="InterPro" id="IPR046346">
    <property type="entry name" value="Aminoacid_DH-like_N_sf"/>
</dbReference>
<evidence type="ECO:0000259" key="3">
    <source>
        <dbReference type="SMART" id="SM00839"/>
    </source>
</evidence>
<gene>
    <name evidence="4" type="ORF">SAMN05421812_112258</name>
</gene>
<dbReference type="InterPro" id="IPR006097">
    <property type="entry name" value="Glu/Leu/Phe/Val/Trp_DH_dimer"/>
</dbReference>
<dbReference type="InterPro" id="IPR036291">
    <property type="entry name" value="NAD(P)-bd_dom_sf"/>
</dbReference>
<dbReference type="Pfam" id="PF00208">
    <property type="entry name" value="ELFV_dehydrog"/>
    <property type="match status" value="1"/>
</dbReference>
<proteinExistence type="inferred from homology"/>
<reference evidence="4 5" key="1">
    <citation type="submission" date="2017-06" db="EMBL/GenBank/DDBJ databases">
        <authorList>
            <person name="Kim H.J."/>
            <person name="Triplett B.A."/>
        </authorList>
    </citation>
    <scope>NUCLEOTIDE SEQUENCE [LARGE SCALE GENOMIC DNA]</scope>
    <source>
        <strain evidence="4 5">CGMCC 4.5593</strain>
    </source>
</reference>
<dbReference type="Proteomes" id="UP000198362">
    <property type="component" value="Unassembled WGS sequence"/>
</dbReference>
<dbReference type="EMBL" id="FZPH01000012">
    <property type="protein sequence ID" value="SNT60953.1"/>
    <property type="molecule type" value="Genomic_DNA"/>
</dbReference>
<evidence type="ECO:0000256" key="1">
    <source>
        <dbReference type="ARBA" id="ARBA00006382"/>
    </source>
</evidence>
<dbReference type="RefSeq" id="WP_089253410.1">
    <property type="nucleotide sequence ID" value="NZ_FZPH01000012.1"/>
</dbReference>
<dbReference type="Gene3D" id="3.40.50.10860">
    <property type="entry name" value="Leucine Dehydrogenase, chain A, domain 1"/>
    <property type="match status" value="1"/>
</dbReference>
<dbReference type="SUPFAM" id="SSF53223">
    <property type="entry name" value="Aminoacid dehydrogenase-like, N-terminal domain"/>
    <property type="match status" value="1"/>
</dbReference>
<dbReference type="SUPFAM" id="SSF51735">
    <property type="entry name" value="NAD(P)-binding Rossmann-fold domains"/>
    <property type="match status" value="1"/>
</dbReference>
<comment type="similarity">
    <text evidence="1">Belongs to the Glu/Leu/Phe/Val dehydrogenases family.</text>
</comment>
<dbReference type="Gene3D" id="3.40.50.720">
    <property type="entry name" value="NAD(P)-binding Rossmann-like Domain"/>
    <property type="match status" value="1"/>
</dbReference>
<dbReference type="GO" id="GO:0006538">
    <property type="term" value="P:L-glutamate catabolic process"/>
    <property type="evidence" value="ECO:0007669"/>
    <property type="project" value="TreeGrafter"/>
</dbReference>
<dbReference type="Pfam" id="PF02812">
    <property type="entry name" value="ELFV_dehydrog_N"/>
    <property type="match status" value="1"/>
</dbReference>
<keyword evidence="5" id="KW-1185">Reference proteome</keyword>
<evidence type="ECO:0000313" key="4">
    <source>
        <dbReference type="EMBL" id="SNT60953.1"/>
    </source>
</evidence>
<protein>
    <submittedName>
        <fullName evidence="4">Glutamate dehydrogenase/glutamate dehydrogenase (NAD(P)+)</fullName>
    </submittedName>
</protein>